<comment type="caution">
    <text evidence="2">The sequence shown here is derived from an EMBL/GenBank/DDBJ whole genome shotgun (WGS) entry which is preliminary data.</text>
</comment>
<name>A0ABW3D1F9_9FLAO</name>
<keyword evidence="3" id="KW-1185">Reference proteome</keyword>
<evidence type="ECO:0000313" key="2">
    <source>
        <dbReference type="EMBL" id="MFD0862952.1"/>
    </source>
</evidence>
<protein>
    <submittedName>
        <fullName evidence="2">Uncharacterized protein</fullName>
    </submittedName>
</protein>
<proteinExistence type="predicted"/>
<organism evidence="2 3">
    <name type="scientific">Sungkyunkwania multivorans</name>
    <dbReference type="NCBI Taxonomy" id="1173618"/>
    <lineage>
        <taxon>Bacteria</taxon>
        <taxon>Pseudomonadati</taxon>
        <taxon>Bacteroidota</taxon>
        <taxon>Flavobacteriia</taxon>
        <taxon>Flavobacteriales</taxon>
        <taxon>Flavobacteriaceae</taxon>
        <taxon>Sungkyunkwania</taxon>
    </lineage>
</organism>
<feature type="compositionally biased region" description="Polar residues" evidence="1">
    <location>
        <begin position="1"/>
        <end position="14"/>
    </location>
</feature>
<sequence length="58" mass="6749">MSKNNPFKQIQSEKSLPKDLKKGILQEIEEIVLRNEEDENRNTPSITSNKDKNSHTPR</sequence>
<evidence type="ECO:0000313" key="3">
    <source>
        <dbReference type="Proteomes" id="UP001596978"/>
    </source>
</evidence>
<gene>
    <name evidence="2" type="ORF">ACFQ1M_12120</name>
</gene>
<evidence type="ECO:0000256" key="1">
    <source>
        <dbReference type="SAM" id="MobiDB-lite"/>
    </source>
</evidence>
<feature type="region of interest" description="Disordered" evidence="1">
    <location>
        <begin position="1"/>
        <end position="21"/>
    </location>
</feature>
<feature type="compositionally biased region" description="Basic and acidic residues" evidence="1">
    <location>
        <begin position="49"/>
        <end position="58"/>
    </location>
</feature>
<feature type="region of interest" description="Disordered" evidence="1">
    <location>
        <begin position="34"/>
        <end position="58"/>
    </location>
</feature>
<dbReference type="Proteomes" id="UP001596978">
    <property type="component" value="Unassembled WGS sequence"/>
</dbReference>
<accession>A0ABW3D1F9</accession>
<reference evidence="3" key="1">
    <citation type="journal article" date="2019" name="Int. J. Syst. Evol. Microbiol.">
        <title>The Global Catalogue of Microorganisms (GCM) 10K type strain sequencing project: providing services to taxonomists for standard genome sequencing and annotation.</title>
        <authorList>
            <consortium name="The Broad Institute Genomics Platform"/>
            <consortium name="The Broad Institute Genome Sequencing Center for Infectious Disease"/>
            <person name="Wu L."/>
            <person name="Ma J."/>
        </authorList>
    </citation>
    <scope>NUCLEOTIDE SEQUENCE [LARGE SCALE GENOMIC DNA]</scope>
    <source>
        <strain evidence="3">CCUG 62952</strain>
    </source>
</reference>
<dbReference type="RefSeq" id="WP_386408563.1">
    <property type="nucleotide sequence ID" value="NZ_JBHTJH010000017.1"/>
</dbReference>
<dbReference type="EMBL" id="JBHTJH010000017">
    <property type="protein sequence ID" value="MFD0862952.1"/>
    <property type="molecule type" value="Genomic_DNA"/>
</dbReference>